<evidence type="ECO:0000313" key="2">
    <source>
        <dbReference type="Proteomes" id="UP001187192"/>
    </source>
</evidence>
<sequence length="58" mass="6470">MTLIEKRTIRRWPRLITTDNAGIVRDFELLPATVLISTAMLSIDNGSGDSDSISNHEQ</sequence>
<dbReference type="AlphaFoldDB" id="A0AA88J6C8"/>
<dbReference type="EMBL" id="BTGU01000158">
    <property type="protein sequence ID" value="GMN63754.1"/>
    <property type="molecule type" value="Genomic_DNA"/>
</dbReference>
<organism evidence="1 2">
    <name type="scientific">Ficus carica</name>
    <name type="common">Common fig</name>
    <dbReference type="NCBI Taxonomy" id="3494"/>
    <lineage>
        <taxon>Eukaryota</taxon>
        <taxon>Viridiplantae</taxon>
        <taxon>Streptophyta</taxon>
        <taxon>Embryophyta</taxon>
        <taxon>Tracheophyta</taxon>
        <taxon>Spermatophyta</taxon>
        <taxon>Magnoliopsida</taxon>
        <taxon>eudicotyledons</taxon>
        <taxon>Gunneridae</taxon>
        <taxon>Pentapetalae</taxon>
        <taxon>rosids</taxon>
        <taxon>fabids</taxon>
        <taxon>Rosales</taxon>
        <taxon>Moraceae</taxon>
        <taxon>Ficeae</taxon>
        <taxon>Ficus</taxon>
    </lineage>
</organism>
<evidence type="ECO:0000313" key="1">
    <source>
        <dbReference type="EMBL" id="GMN63754.1"/>
    </source>
</evidence>
<name>A0AA88J6C8_FICCA</name>
<dbReference type="Proteomes" id="UP001187192">
    <property type="component" value="Unassembled WGS sequence"/>
</dbReference>
<protein>
    <submittedName>
        <fullName evidence="1">Uncharacterized protein</fullName>
    </submittedName>
</protein>
<comment type="caution">
    <text evidence="1">The sequence shown here is derived from an EMBL/GenBank/DDBJ whole genome shotgun (WGS) entry which is preliminary data.</text>
</comment>
<accession>A0AA88J6C8</accession>
<proteinExistence type="predicted"/>
<keyword evidence="2" id="KW-1185">Reference proteome</keyword>
<gene>
    <name evidence="1" type="ORF">TIFTF001_032827</name>
</gene>
<reference evidence="1" key="1">
    <citation type="submission" date="2023-07" db="EMBL/GenBank/DDBJ databases">
        <title>draft genome sequence of fig (Ficus carica).</title>
        <authorList>
            <person name="Takahashi T."/>
            <person name="Nishimura K."/>
        </authorList>
    </citation>
    <scope>NUCLEOTIDE SEQUENCE</scope>
</reference>